<feature type="transmembrane region" description="Helical" evidence="28">
    <location>
        <begin position="647"/>
        <end position="667"/>
    </location>
</feature>
<evidence type="ECO:0000256" key="7">
    <source>
        <dbReference type="ARBA" id="ARBA00022490"/>
    </source>
</evidence>
<dbReference type="Pfam" id="PF06327">
    <property type="entry name" value="Adcy_cons_dom"/>
    <property type="match status" value="1"/>
</dbReference>
<dbReference type="InterPro" id="IPR032628">
    <property type="entry name" value="AC_N"/>
</dbReference>
<feature type="domain" description="Guanylate cyclase" evidence="29">
    <location>
        <begin position="802"/>
        <end position="947"/>
    </location>
</feature>
<evidence type="ECO:0000256" key="15">
    <source>
        <dbReference type="ARBA" id="ARBA00022989"/>
    </source>
</evidence>
<dbReference type="Proteomes" id="UP000265100">
    <property type="component" value="Chromosome 22"/>
</dbReference>
<comment type="catalytic activity">
    <reaction evidence="1 24">
        <text>ATP = 3',5'-cyclic AMP + diphosphate</text>
        <dbReference type="Rhea" id="RHEA:15389"/>
        <dbReference type="ChEBI" id="CHEBI:30616"/>
        <dbReference type="ChEBI" id="CHEBI:33019"/>
        <dbReference type="ChEBI" id="CHEBI:58165"/>
        <dbReference type="EC" id="4.6.1.1"/>
    </reaction>
</comment>
<feature type="binding site" evidence="25">
    <location>
        <begin position="281"/>
        <end position="286"/>
    </location>
    <ligand>
        <name>ATP</name>
        <dbReference type="ChEBI" id="CHEBI:30616"/>
    </ligand>
</feature>
<evidence type="ECO:0000256" key="5">
    <source>
        <dbReference type="ARBA" id="ARBA00012201"/>
    </source>
</evidence>
<feature type="binding site" evidence="25">
    <location>
        <begin position="323"/>
        <end position="325"/>
    </location>
    <ligand>
        <name>ATP</name>
        <dbReference type="ChEBI" id="CHEBI:30616"/>
    </ligand>
</feature>
<feature type="transmembrane region" description="Helical" evidence="28">
    <location>
        <begin position="31"/>
        <end position="55"/>
    </location>
</feature>
<keyword evidence="10 24" id="KW-0479">Metal-binding</keyword>
<keyword evidence="12 24" id="KW-0547">Nucleotide-binding</keyword>
<keyword evidence="19 26" id="KW-0464">Manganese</keyword>
<evidence type="ECO:0000256" key="8">
    <source>
        <dbReference type="ARBA" id="ARBA00022553"/>
    </source>
</evidence>
<evidence type="ECO:0000256" key="2">
    <source>
        <dbReference type="ARBA" id="ARBA00001936"/>
    </source>
</evidence>
<feature type="binding site" evidence="25">
    <location>
        <position position="981"/>
    </location>
    <ligand>
        <name>ATP</name>
        <dbReference type="ChEBI" id="CHEBI:30616"/>
    </ligand>
</feature>
<dbReference type="GeneTree" id="ENSGT00940000156424"/>
<evidence type="ECO:0000256" key="11">
    <source>
        <dbReference type="ARBA" id="ARBA00022737"/>
    </source>
</evidence>
<comment type="cofactor">
    <cofactor evidence="26">
        <name>Mg(2+)</name>
        <dbReference type="ChEBI" id="CHEBI:18420"/>
    </cofactor>
    <cofactor evidence="26">
        <name>Mn(2+)</name>
        <dbReference type="ChEBI" id="CHEBI:29035"/>
    </cofactor>
    <text evidence="26">Binds 2 magnesium ions per subunit. Is also active with manganese (in vitro).</text>
</comment>
<keyword evidence="13 24" id="KW-0067">ATP-binding</keyword>
<dbReference type="PANTHER" id="PTHR45627:SF6">
    <property type="entry name" value="ADENYLATE CYCLASE TYPE 2"/>
    <property type="match status" value="1"/>
</dbReference>
<feature type="binding site" evidence="25">
    <location>
        <position position="854"/>
    </location>
    <ligand>
        <name>ATP</name>
        <dbReference type="ChEBI" id="CHEBI:30616"/>
    </ligand>
</feature>
<dbReference type="SUPFAM" id="SSF55073">
    <property type="entry name" value="Nucleotide cyclase"/>
    <property type="match status" value="2"/>
</dbReference>
<dbReference type="GO" id="GO:0046872">
    <property type="term" value="F:metal ion binding"/>
    <property type="evidence" value="ECO:0007669"/>
    <property type="project" value="UniProtKB-KW"/>
</dbReference>
<keyword evidence="31" id="KW-1185">Reference proteome</keyword>
<dbReference type="InterPro" id="IPR018297">
    <property type="entry name" value="A/G_cyclase_CS"/>
</dbReference>
<dbReference type="FunFam" id="3.30.70.1230:FF:000010">
    <property type="entry name" value="Adenylate cyclase 2"/>
    <property type="match status" value="1"/>
</dbReference>
<dbReference type="InterPro" id="IPR029787">
    <property type="entry name" value="Nucleotide_cyclase"/>
</dbReference>
<evidence type="ECO:0000256" key="25">
    <source>
        <dbReference type="PIRSR" id="PIRSR039050-50"/>
    </source>
</evidence>
<feature type="transmembrane region" description="Helical" evidence="28">
    <location>
        <begin position="613"/>
        <end position="635"/>
    </location>
</feature>
<comment type="subcellular location">
    <subcellularLocation>
        <location evidence="4">Cell membrane</location>
        <topology evidence="4">Multi-pass membrane protein</topology>
    </subcellularLocation>
    <subcellularLocation>
        <location evidence="3">Cytoplasm</location>
    </subcellularLocation>
</comment>
<evidence type="ECO:0000256" key="23">
    <source>
        <dbReference type="ARBA" id="ARBA00070505"/>
    </source>
</evidence>
<evidence type="ECO:0000256" key="19">
    <source>
        <dbReference type="ARBA" id="ARBA00023211"/>
    </source>
</evidence>
<evidence type="ECO:0000256" key="1">
    <source>
        <dbReference type="ARBA" id="ARBA00001593"/>
    </source>
</evidence>
<evidence type="ECO:0000256" key="16">
    <source>
        <dbReference type="ARBA" id="ARBA00022998"/>
    </source>
</evidence>
<evidence type="ECO:0000256" key="17">
    <source>
        <dbReference type="ARBA" id="ARBA00023136"/>
    </source>
</evidence>
<evidence type="ECO:0000256" key="12">
    <source>
        <dbReference type="ARBA" id="ARBA00022741"/>
    </source>
</evidence>
<dbReference type="PANTHER" id="PTHR45627">
    <property type="entry name" value="ADENYLATE CYCLASE TYPE 1"/>
    <property type="match status" value="1"/>
</dbReference>
<dbReference type="CDD" id="cd07302">
    <property type="entry name" value="CHD"/>
    <property type="match status" value="2"/>
</dbReference>
<dbReference type="GO" id="GO:0004016">
    <property type="term" value="F:adenylate cyclase activity"/>
    <property type="evidence" value="ECO:0007669"/>
    <property type="project" value="UniProtKB-EC"/>
</dbReference>
<keyword evidence="17 24" id="KW-0472">Membrane</keyword>
<dbReference type="Pfam" id="PF16214">
    <property type="entry name" value="AC_N"/>
    <property type="match status" value="1"/>
</dbReference>
<evidence type="ECO:0000256" key="28">
    <source>
        <dbReference type="SAM" id="Phobius"/>
    </source>
</evidence>
<dbReference type="Pfam" id="PF00211">
    <property type="entry name" value="Guanylate_cyc"/>
    <property type="match status" value="2"/>
</dbReference>
<keyword evidence="9 28" id="KW-0812">Transmembrane</keyword>
<dbReference type="GO" id="GO:0007189">
    <property type="term" value="P:adenylate cyclase-activating G protein-coupled receptor signaling pathway"/>
    <property type="evidence" value="ECO:0007669"/>
    <property type="project" value="TreeGrafter"/>
</dbReference>
<proteinExistence type="inferred from homology"/>
<evidence type="ECO:0000256" key="26">
    <source>
        <dbReference type="PIRSR" id="PIRSR039050-51"/>
    </source>
</evidence>
<keyword evidence="18" id="KW-0325">Glycoprotein</keyword>
<feature type="binding site" evidence="26">
    <location>
        <position position="325"/>
    </location>
    <ligand>
        <name>Mg(2+)</name>
        <dbReference type="ChEBI" id="CHEBI:18420"/>
        <label>1</label>
        <note>catalytic</note>
    </ligand>
</feature>
<evidence type="ECO:0000256" key="27">
    <source>
        <dbReference type="RuleBase" id="RU000405"/>
    </source>
</evidence>
<dbReference type="InterPro" id="IPR001054">
    <property type="entry name" value="A/G_cyclase"/>
</dbReference>
<dbReference type="GO" id="GO:0007193">
    <property type="term" value="P:adenylate cyclase-inhibiting G protein-coupled receptor signaling pathway"/>
    <property type="evidence" value="ECO:0007669"/>
    <property type="project" value="TreeGrafter"/>
</dbReference>
<keyword evidence="16 24" id="KW-0115">cAMP biosynthesis</keyword>
<evidence type="ECO:0000256" key="10">
    <source>
        <dbReference type="ARBA" id="ARBA00022723"/>
    </source>
</evidence>
<dbReference type="SMART" id="SM00044">
    <property type="entry name" value="CYCc"/>
    <property type="match status" value="2"/>
</dbReference>
<keyword evidence="8" id="KW-0597">Phosphoprotein</keyword>
<comment type="subunit">
    <text evidence="22">Interacts with RAF1. Interacts with GNAS. Interacts with the G protein beta and gamma subunit complex.</text>
</comment>
<dbReference type="GO" id="GO:0035556">
    <property type="term" value="P:intracellular signal transduction"/>
    <property type="evidence" value="ECO:0007669"/>
    <property type="project" value="InterPro"/>
</dbReference>
<dbReference type="InterPro" id="IPR030672">
    <property type="entry name" value="Adcy"/>
</dbReference>
<dbReference type="PROSITE" id="PS50125">
    <property type="entry name" value="GUANYLATE_CYCLASE_2"/>
    <property type="match status" value="2"/>
</dbReference>
<reference evidence="30" key="3">
    <citation type="submission" date="2025-09" db="UniProtKB">
        <authorList>
            <consortium name="Ensembl"/>
        </authorList>
    </citation>
    <scope>IDENTIFICATION</scope>
</reference>
<dbReference type="Ensembl" id="ENSACLT00000085044.1">
    <property type="protein sequence ID" value="ENSACLP00000057007.1"/>
    <property type="gene ID" value="ENSACLG00000014461.2"/>
</dbReference>
<comment type="similarity">
    <text evidence="24 27">Belongs to the adenylyl cyclase class-4/guanylyl cyclase family.</text>
</comment>
<feature type="transmembrane region" description="Helical" evidence="28">
    <location>
        <begin position="586"/>
        <end position="607"/>
    </location>
</feature>
<evidence type="ECO:0000256" key="24">
    <source>
        <dbReference type="PIRNR" id="PIRNR039050"/>
    </source>
</evidence>
<evidence type="ECO:0000256" key="9">
    <source>
        <dbReference type="ARBA" id="ARBA00022692"/>
    </source>
</evidence>
<feature type="binding site" evidence="26">
    <location>
        <position position="281"/>
    </location>
    <ligand>
        <name>Mg(2+)</name>
        <dbReference type="ChEBI" id="CHEBI:18420"/>
        <label>1</label>
        <note>catalytic</note>
    </ligand>
</feature>
<feature type="transmembrane region" description="Helical" evidence="28">
    <location>
        <begin position="61"/>
        <end position="83"/>
    </location>
</feature>
<comment type="cofactor">
    <cofactor evidence="2">
        <name>Mn(2+)</name>
        <dbReference type="ChEBI" id="CHEBI:29035"/>
    </cofactor>
</comment>
<evidence type="ECO:0000259" key="29">
    <source>
        <dbReference type="PROSITE" id="PS50125"/>
    </source>
</evidence>
<protein>
    <recommendedName>
        <fullName evidence="23 24">Adenylate cyclase type 2</fullName>
        <ecNumber evidence="5 24">4.6.1.1</ecNumber>
    </recommendedName>
</protein>
<evidence type="ECO:0000256" key="4">
    <source>
        <dbReference type="ARBA" id="ARBA00004651"/>
    </source>
</evidence>
<keyword evidence="7" id="KW-0963">Cytoplasm</keyword>
<feature type="transmembrane region" description="Helical" evidence="28">
    <location>
        <begin position="719"/>
        <end position="736"/>
    </location>
</feature>
<dbReference type="PIRSF" id="PIRSF039050">
    <property type="entry name" value="Ade_cyc"/>
    <property type="match status" value="1"/>
</dbReference>
<dbReference type="GO" id="GO:0006171">
    <property type="term" value="P:cAMP biosynthetic process"/>
    <property type="evidence" value="ECO:0007669"/>
    <property type="project" value="UniProtKB-KW"/>
</dbReference>
<dbReference type="FunFam" id="3.30.70.1230:FF:000003">
    <property type="entry name" value="Adenylate cyclase"/>
    <property type="match status" value="1"/>
</dbReference>
<dbReference type="EC" id="4.6.1.1" evidence="5 24"/>
<sequence>MWQDGDVCAEGEKPQDWLYESYYRMSQQHPLIVFLLLIVMGTCLALLAVFFASGLNTEDHLTFLITVPTALFLFLSIFILVCIESVFKRMLRLFSLLIWACLVTMGYLFMFSGGRLSPWDQVSFFLFIVFVVYTMLPFSMRGAIIASGITCFSHTITLSVCLTTRDTDLEDPLVWQILANVIIFTCGNLAGAYHKHLMDLALKQTYQDTCNCIKSPIKLEFEKHQQERLLLSLLPAHIARVMKAEIIQRLQGPNFGRTESTNNFHNLYVQRHTNVSILYADIVGFTRLASDCSPGELVHMLNELFGKFDQIAKENECMRIKILGDCYYCVSGLPESLPDHARNCVKMGLDMCEAIKKVRDATGVDINMRVGVHSGNVLCGVIGLRKWQYDVWSHDVTLANHMEAGGVPGRVHISSVTLEHLKGSYKVEPGDGQTRDSYLKEHNVVTYLVINPKTDRHSPLLGVRSRPSLDSGKMRASVRMTRYLESWGAAKPFANLHHRDSMTTDNGKINTRDVPMGQYHFQMRRERSKSQRRRFEEELNERMIRTIDGINSQKQWLKSEDIQRISLFFHNKALEKEYRSTTLPAFKYYVTCACLIFSCIFIVQVLVLPKTAVLGISFGMAFLLLALILLLCFAGHILVGSNTHRKACYFIYCCILGLVSCSVFLRINYELKMVVMLVAVVIYNIIILQTHATLLDGFNKALYPFSSPYRPGVLKDLKTMGSVSLFIFFITLLVLARQNEYYCRLDFLWRDKFKRECEEIETMENLNRVLLENVLPAHVAEHFLGRNWKNEDLYHQSYESVCVMFASIPDFKEFYTESDVNKEGLECLRLLNEIIADFDELLSKPKFSGVEKIKTIGSTYMAATGLNVTPGPDCAQEHDRQYMHIGTMVEFAFALVGKLDVINKHSFNDFRLRIGINHGPVIAGVIGAQKPQYDIWGNSVNVASRMETTGLLGKIQVTEETREILTKLGYMCSCRGIINVKGKGELKTYFVHTEMTRSLSQGTVMP</sequence>
<evidence type="ECO:0000256" key="13">
    <source>
        <dbReference type="ARBA" id="ARBA00022840"/>
    </source>
</evidence>
<feature type="domain" description="Guanylate cyclase" evidence="29">
    <location>
        <begin position="276"/>
        <end position="403"/>
    </location>
</feature>
<evidence type="ECO:0000256" key="14">
    <source>
        <dbReference type="ARBA" id="ARBA00022842"/>
    </source>
</evidence>
<feature type="transmembrane region" description="Helical" evidence="28">
    <location>
        <begin position="673"/>
        <end position="698"/>
    </location>
</feature>
<evidence type="ECO:0000256" key="18">
    <source>
        <dbReference type="ARBA" id="ARBA00023180"/>
    </source>
</evidence>
<feature type="transmembrane region" description="Helical" evidence="28">
    <location>
        <begin position="90"/>
        <end position="110"/>
    </location>
</feature>
<keyword evidence="20 24" id="KW-0456">Lyase</keyword>
<evidence type="ECO:0000313" key="30">
    <source>
        <dbReference type="Ensembl" id="ENSACLP00000057007.1"/>
    </source>
</evidence>
<organism evidence="30 31">
    <name type="scientific">Astatotilapia calliptera</name>
    <name type="common">Eastern happy</name>
    <name type="synonym">Chromis callipterus</name>
    <dbReference type="NCBI Taxonomy" id="8154"/>
    <lineage>
        <taxon>Eukaryota</taxon>
        <taxon>Metazoa</taxon>
        <taxon>Chordata</taxon>
        <taxon>Craniata</taxon>
        <taxon>Vertebrata</taxon>
        <taxon>Euteleostomi</taxon>
        <taxon>Actinopterygii</taxon>
        <taxon>Neopterygii</taxon>
        <taxon>Teleostei</taxon>
        <taxon>Neoteleostei</taxon>
        <taxon>Acanthomorphata</taxon>
        <taxon>Ovalentaria</taxon>
        <taxon>Cichlomorphae</taxon>
        <taxon>Cichliformes</taxon>
        <taxon>Cichlidae</taxon>
        <taxon>African cichlids</taxon>
        <taxon>Pseudocrenilabrinae</taxon>
        <taxon>Haplochromini</taxon>
        <taxon>Astatotilapia</taxon>
    </lineage>
</organism>
<reference evidence="30" key="1">
    <citation type="submission" date="2018-05" db="EMBL/GenBank/DDBJ databases">
        <authorList>
            <person name="Datahose"/>
        </authorList>
    </citation>
    <scope>NUCLEOTIDE SEQUENCE</scope>
</reference>
<feature type="binding site" evidence="25">
    <location>
        <position position="369"/>
    </location>
    <ligand>
        <name>ATP</name>
        <dbReference type="ChEBI" id="CHEBI:30616"/>
    </ligand>
</feature>
<evidence type="ECO:0000256" key="22">
    <source>
        <dbReference type="ARBA" id="ARBA00062986"/>
    </source>
</evidence>
<name>A0AAX7TK75_ASTCA</name>
<feature type="binding site" evidence="26">
    <location>
        <position position="282"/>
    </location>
    <ligand>
        <name>Mg(2+)</name>
        <dbReference type="ChEBI" id="CHEBI:18420"/>
        <label>2</label>
        <note>catalytic</note>
    </ligand>
</feature>
<keyword evidence="11" id="KW-0677">Repeat</keyword>
<dbReference type="AlphaFoldDB" id="A0AAX7TK75"/>
<reference evidence="30" key="2">
    <citation type="submission" date="2025-08" db="UniProtKB">
        <authorList>
            <consortium name="Ensembl"/>
        </authorList>
    </citation>
    <scope>IDENTIFICATION</scope>
</reference>
<dbReference type="GO" id="GO:0005886">
    <property type="term" value="C:plasma membrane"/>
    <property type="evidence" value="ECO:0007669"/>
    <property type="project" value="UniProtKB-SubCell"/>
</dbReference>
<dbReference type="InterPro" id="IPR009398">
    <property type="entry name" value="Adcy_conserved_dom"/>
</dbReference>
<keyword evidence="14 24" id="KW-0460">Magnesium</keyword>
<keyword evidence="6" id="KW-1003">Cell membrane</keyword>
<evidence type="ECO:0000256" key="3">
    <source>
        <dbReference type="ARBA" id="ARBA00004496"/>
    </source>
</evidence>
<feature type="transmembrane region" description="Helical" evidence="28">
    <location>
        <begin position="116"/>
        <end position="136"/>
    </location>
</feature>
<dbReference type="Gene3D" id="3.30.70.1230">
    <property type="entry name" value="Nucleotide cyclase"/>
    <property type="match status" value="2"/>
</dbReference>
<comment type="function">
    <text evidence="21">Catalyzes the formation of the signaling molecule cAMP in response to G-protein signaling. Down-stream signaling cascades mediate changes in gene expression patterns and lead to increased IL6 production. Functions in signaling cascades downstream of the muscarinic acetylcholine receptors.</text>
</comment>
<dbReference type="GO" id="GO:0005524">
    <property type="term" value="F:ATP binding"/>
    <property type="evidence" value="ECO:0007669"/>
    <property type="project" value="UniProtKB-UniRule"/>
</dbReference>
<keyword evidence="15 28" id="KW-1133">Transmembrane helix</keyword>
<evidence type="ECO:0000256" key="21">
    <source>
        <dbReference type="ARBA" id="ARBA00057708"/>
    </source>
</evidence>
<evidence type="ECO:0000313" key="31">
    <source>
        <dbReference type="Proteomes" id="UP000265100"/>
    </source>
</evidence>
<dbReference type="GO" id="GO:0005737">
    <property type="term" value="C:cytoplasm"/>
    <property type="evidence" value="ECO:0007669"/>
    <property type="project" value="UniProtKB-SubCell"/>
</dbReference>
<evidence type="ECO:0000256" key="20">
    <source>
        <dbReference type="ARBA" id="ARBA00023239"/>
    </source>
</evidence>
<accession>A0AAX7TK75</accession>
<feature type="binding site" evidence="26">
    <location>
        <position position="281"/>
    </location>
    <ligand>
        <name>Mg(2+)</name>
        <dbReference type="ChEBI" id="CHEBI:18420"/>
        <label>2</label>
        <note>catalytic</note>
    </ligand>
</feature>
<evidence type="ECO:0000256" key="6">
    <source>
        <dbReference type="ARBA" id="ARBA00022475"/>
    </source>
</evidence>
<feature type="binding site" evidence="25">
    <location>
        <begin position="941"/>
        <end position="945"/>
    </location>
    <ligand>
        <name>ATP</name>
        <dbReference type="ChEBI" id="CHEBI:30616"/>
    </ligand>
</feature>
<feature type="binding site" evidence="25">
    <location>
        <begin position="934"/>
        <end position="936"/>
    </location>
    <ligand>
        <name>ATP</name>
        <dbReference type="ChEBI" id="CHEBI:30616"/>
    </ligand>
</feature>
<feature type="binding site" evidence="26">
    <location>
        <position position="325"/>
    </location>
    <ligand>
        <name>Mg(2+)</name>
        <dbReference type="ChEBI" id="CHEBI:18420"/>
        <label>2</label>
        <note>catalytic</note>
    </ligand>
</feature>
<dbReference type="PROSITE" id="PS00452">
    <property type="entry name" value="GUANYLATE_CYCLASE_1"/>
    <property type="match status" value="2"/>
</dbReference>